<accession>A0A4J1YTE5</accession>
<dbReference type="InterPro" id="IPR005074">
    <property type="entry name" value="Peptidase_C39"/>
</dbReference>
<dbReference type="EC" id="3.4.22.-" evidence="2"/>
<dbReference type="AlphaFoldDB" id="A0A4J1YTE5"/>
<dbReference type="Pfam" id="PF03412">
    <property type="entry name" value="Peptidase_C39"/>
    <property type="match status" value="1"/>
</dbReference>
<evidence type="ECO:0000313" key="2">
    <source>
        <dbReference type="EMBL" id="VNP96827.1"/>
    </source>
</evidence>
<dbReference type="GO" id="GO:0016020">
    <property type="term" value="C:membrane"/>
    <property type="evidence" value="ECO:0007669"/>
    <property type="project" value="InterPro"/>
</dbReference>
<organism evidence="2">
    <name type="scientific">Streptococcus pneumoniae</name>
    <dbReference type="NCBI Taxonomy" id="1313"/>
    <lineage>
        <taxon>Bacteria</taxon>
        <taxon>Bacillati</taxon>
        <taxon>Bacillota</taxon>
        <taxon>Bacilli</taxon>
        <taxon>Lactobacillales</taxon>
        <taxon>Streptococcaceae</taxon>
        <taxon>Streptococcus</taxon>
    </lineage>
</organism>
<protein>
    <submittedName>
        <fullName evidence="2">Lantibiotic export protein</fullName>
        <ecNumber evidence="2">3.4.22.-</ecNumber>
    </submittedName>
</protein>
<dbReference type="GO" id="GO:0008233">
    <property type="term" value="F:peptidase activity"/>
    <property type="evidence" value="ECO:0007669"/>
    <property type="project" value="InterPro"/>
</dbReference>
<dbReference type="EMBL" id="CAATGX010000009">
    <property type="protein sequence ID" value="VNP96827.1"/>
    <property type="molecule type" value="Genomic_DNA"/>
</dbReference>
<sequence>MKYLENKMIDYLMFITGVKEDMMTRKVPNIEQMSQIECGLCCCLSILHFYKSKETLLDLRRDIEKGRDGYSIGDLKQLLNKRNFDTDSYQVKDVNKISELPLPLIAFWDNQHYVVIYKVKKNKVYIKRIRSI</sequence>
<dbReference type="GO" id="GO:0006508">
    <property type="term" value="P:proteolysis"/>
    <property type="evidence" value="ECO:0007669"/>
    <property type="project" value="InterPro"/>
</dbReference>
<name>A0A4J1YTE5_STREE</name>
<dbReference type="EMBL" id="CAATIJ010000009">
    <property type="protein sequence ID" value="VNQ72079.1"/>
    <property type="molecule type" value="Genomic_DNA"/>
</dbReference>
<proteinExistence type="predicted"/>
<keyword evidence="2" id="KW-0378">Hydrolase</keyword>
<dbReference type="GO" id="GO:0005524">
    <property type="term" value="F:ATP binding"/>
    <property type="evidence" value="ECO:0007669"/>
    <property type="project" value="InterPro"/>
</dbReference>
<evidence type="ECO:0000313" key="3">
    <source>
        <dbReference type="EMBL" id="VNQ72079.1"/>
    </source>
</evidence>
<gene>
    <name evidence="2" type="primary">lagD_1</name>
    <name evidence="3" type="synonym">lagD_2</name>
    <name evidence="2" type="ORF">SAMEA2341605_01272</name>
    <name evidence="3" type="ORF">SAMEA3309558_01760</name>
</gene>
<reference evidence="2" key="1">
    <citation type="submission" date="2019-04" db="EMBL/GenBank/DDBJ databases">
        <authorList>
            <consortium name="Pathogen Informatics"/>
        </authorList>
    </citation>
    <scope>NUCLEOTIDE SEQUENCE</scope>
    <source>
        <strain evidence="3">GPSC67</strain>
        <strain evidence="2">GPSC86</strain>
    </source>
</reference>
<feature type="domain" description="Peptidase C39" evidence="1">
    <location>
        <begin position="27"/>
        <end position="127"/>
    </location>
</feature>
<evidence type="ECO:0000259" key="1">
    <source>
        <dbReference type="Pfam" id="PF03412"/>
    </source>
</evidence>
<dbReference type="Gene3D" id="3.90.70.10">
    <property type="entry name" value="Cysteine proteinases"/>
    <property type="match status" value="1"/>
</dbReference>